<keyword evidence="1" id="KW-0812">Transmembrane</keyword>
<accession>A0AAF5RWI5</accession>
<organism evidence="2 3">
    <name type="scientific">Wuchereria bancrofti</name>
    <dbReference type="NCBI Taxonomy" id="6293"/>
    <lineage>
        <taxon>Eukaryota</taxon>
        <taxon>Metazoa</taxon>
        <taxon>Ecdysozoa</taxon>
        <taxon>Nematoda</taxon>
        <taxon>Chromadorea</taxon>
        <taxon>Rhabditida</taxon>
        <taxon>Spirurina</taxon>
        <taxon>Spiruromorpha</taxon>
        <taxon>Filarioidea</taxon>
        <taxon>Onchocercidae</taxon>
        <taxon>Wuchereria</taxon>
    </lineage>
</organism>
<dbReference type="Gene3D" id="1.20.1070.10">
    <property type="entry name" value="Rhodopsin 7-helix transmembrane proteins"/>
    <property type="match status" value="1"/>
</dbReference>
<reference evidence="2" key="1">
    <citation type="submission" date="2015-03" db="EMBL/GenBank/DDBJ databases">
        <title>Wuchereria bancrofti Genome Sequencing Papua New Guinea Strain.</title>
        <authorList>
            <person name="Small S.T."/>
            <person name="Serre D."/>
            <person name="Zimmerman P.A."/>
        </authorList>
    </citation>
    <scope>NUCLEOTIDE SEQUENCE [LARGE SCALE GENOMIC DNA]</scope>
    <source>
        <strain evidence="2">pt0022</strain>
    </source>
</reference>
<feature type="transmembrane region" description="Helical" evidence="1">
    <location>
        <begin position="68"/>
        <end position="88"/>
    </location>
</feature>
<dbReference type="PANTHER" id="PTHR22718">
    <property type="entry name" value="SERPENTINE RECEPTOR, CLASS X"/>
    <property type="match status" value="1"/>
</dbReference>
<sequence length="283" mass="32771">MAIVCCSRGNLYSRAFILITFQIIICNLISFTPHMIVVLPEILLNKNSSYSHKIWINRMSSTINTSSFYAVLHFAFLWTLNRFLSIIFPKFSVLFETAKLYLLIIFVWITVFAISFLDFYYCSRSFEVSTLQWTEDCTKQSSNDGKVFLSFRHIWAIFLSLAMLVMYFAILCTIRHRRTLVINDSRTMNTGHGTNKLETAKYERSVLIQAILTCGVFMVGMLLINFLPKLLIKIFGQKTLIPVNIFINSFLILGRSVLPMTLFATNKRARKQLYLLLNIDKVD</sequence>
<feature type="transmembrane region" description="Helical" evidence="1">
    <location>
        <begin position="239"/>
        <end position="264"/>
    </location>
</feature>
<reference evidence="3" key="3">
    <citation type="submission" date="2024-02" db="UniProtKB">
        <authorList>
            <consortium name="WormBaseParasite"/>
        </authorList>
    </citation>
    <scope>IDENTIFICATION</scope>
    <source>
        <strain evidence="3">pt0022</strain>
    </source>
</reference>
<feature type="transmembrane region" description="Helical" evidence="1">
    <location>
        <begin position="154"/>
        <end position="174"/>
    </location>
</feature>
<dbReference type="AlphaFoldDB" id="A0AAF5RWI5"/>
<reference evidence="2" key="2">
    <citation type="journal article" date="2016" name="Mol. Ecol.">
        <title>Population genomics of the filarial nematode parasite Wuchereria bancrofti from mosquitoes.</title>
        <authorList>
            <person name="Small S.T."/>
            <person name="Reimer L.J."/>
            <person name="Tisch D.J."/>
            <person name="King C.L."/>
            <person name="Christensen B.M."/>
            <person name="Siba P.M."/>
            <person name="Kazura J.W."/>
            <person name="Serre D."/>
            <person name="Zimmerman P.A."/>
        </authorList>
    </citation>
    <scope>NUCLEOTIDE SEQUENCE</scope>
    <source>
        <strain evidence="2">pt0022</strain>
    </source>
</reference>
<feature type="transmembrane region" description="Helical" evidence="1">
    <location>
        <begin position="100"/>
        <end position="121"/>
    </location>
</feature>
<evidence type="ECO:0000313" key="2">
    <source>
        <dbReference type="Proteomes" id="UP000093561"/>
    </source>
</evidence>
<evidence type="ECO:0000313" key="3">
    <source>
        <dbReference type="WBParaSite" id="mrna-Wban_07620"/>
    </source>
</evidence>
<protein>
    <recommendedName>
        <fullName evidence="4">G-protein coupled receptors family 1 profile domain-containing protein</fullName>
    </recommendedName>
</protein>
<name>A0AAF5RWI5_WUCBA</name>
<evidence type="ECO:0000256" key="1">
    <source>
        <dbReference type="SAM" id="Phobius"/>
    </source>
</evidence>
<evidence type="ECO:0008006" key="4">
    <source>
        <dbReference type="Google" id="ProtNLM"/>
    </source>
</evidence>
<feature type="transmembrane region" description="Helical" evidence="1">
    <location>
        <begin position="12"/>
        <end position="31"/>
    </location>
</feature>
<dbReference type="SUPFAM" id="SSF81321">
    <property type="entry name" value="Family A G protein-coupled receptor-like"/>
    <property type="match status" value="1"/>
</dbReference>
<proteinExistence type="predicted"/>
<keyword evidence="1" id="KW-0472">Membrane</keyword>
<keyword evidence="1" id="KW-1133">Transmembrane helix</keyword>
<dbReference type="Proteomes" id="UP000093561">
    <property type="component" value="Unassembled WGS sequence"/>
</dbReference>
<dbReference type="WBParaSite" id="mrna-Wban_07620">
    <property type="protein sequence ID" value="mrna-Wban_07620"/>
    <property type="gene ID" value="Wban_07620"/>
</dbReference>
<dbReference type="PANTHER" id="PTHR22718:SF25">
    <property type="entry name" value="G-PROTEIN COUPLED RECEPTORS FAMILY 1 PROFILE DOMAIN-CONTAINING PROTEIN"/>
    <property type="match status" value="1"/>
</dbReference>
<feature type="transmembrane region" description="Helical" evidence="1">
    <location>
        <begin position="206"/>
        <end position="227"/>
    </location>
</feature>